<accession>B3RU44</accession>
<reference evidence="10 11" key="1">
    <citation type="journal article" date="2008" name="Nature">
        <title>The Trichoplax genome and the nature of placozoans.</title>
        <authorList>
            <person name="Srivastava M."/>
            <person name="Begovic E."/>
            <person name="Chapman J."/>
            <person name="Putnam N.H."/>
            <person name="Hellsten U."/>
            <person name="Kawashima T."/>
            <person name="Kuo A."/>
            <person name="Mitros T."/>
            <person name="Salamov A."/>
            <person name="Carpenter M.L."/>
            <person name="Signorovitch A.Y."/>
            <person name="Moreno M.A."/>
            <person name="Kamm K."/>
            <person name="Grimwood J."/>
            <person name="Schmutz J."/>
            <person name="Shapiro H."/>
            <person name="Grigoriev I.V."/>
            <person name="Buss L.W."/>
            <person name="Schierwater B."/>
            <person name="Dellaporta S.L."/>
            <person name="Rokhsar D.S."/>
        </authorList>
    </citation>
    <scope>NUCLEOTIDE SEQUENCE [LARGE SCALE GENOMIC DNA]</scope>
    <source>
        <strain evidence="10 11">Grell-BS-1999</strain>
    </source>
</reference>
<dbReference type="RefSeq" id="XP_002111312.1">
    <property type="nucleotide sequence ID" value="XM_002111276.1"/>
</dbReference>
<dbReference type="SUPFAM" id="SSF50182">
    <property type="entry name" value="Sm-like ribonucleoproteins"/>
    <property type="match status" value="1"/>
</dbReference>
<dbReference type="KEGG" id="tad:TRIADDRAFT_55150"/>
<dbReference type="InterPro" id="IPR017132">
    <property type="entry name" value="Lsm7"/>
</dbReference>
<dbReference type="InterPro" id="IPR001163">
    <property type="entry name" value="Sm_dom_euk/arc"/>
</dbReference>
<gene>
    <name evidence="10" type="ORF">TRIADDRAFT_55150</name>
</gene>
<organism evidence="10 11">
    <name type="scientific">Trichoplax adhaerens</name>
    <name type="common">Trichoplax reptans</name>
    <dbReference type="NCBI Taxonomy" id="10228"/>
    <lineage>
        <taxon>Eukaryota</taxon>
        <taxon>Metazoa</taxon>
        <taxon>Placozoa</taxon>
        <taxon>Uniplacotomia</taxon>
        <taxon>Trichoplacea</taxon>
        <taxon>Trichoplacidae</taxon>
        <taxon>Trichoplax</taxon>
    </lineage>
</organism>
<proteinExistence type="inferred from homology"/>
<evidence type="ECO:0000256" key="8">
    <source>
        <dbReference type="ARBA" id="ARBA00023274"/>
    </source>
</evidence>
<dbReference type="GO" id="GO:0000398">
    <property type="term" value="P:mRNA splicing, via spliceosome"/>
    <property type="evidence" value="ECO:0007669"/>
    <property type="project" value="InterPro"/>
</dbReference>
<dbReference type="Pfam" id="PF01423">
    <property type="entry name" value="LSM"/>
    <property type="match status" value="1"/>
</dbReference>
<evidence type="ECO:0000313" key="11">
    <source>
        <dbReference type="Proteomes" id="UP000009022"/>
    </source>
</evidence>
<dbReference type="GeneID" id="6752984"/>
<dbReference type="GO" id="GO:0005688">
    <property type="term" value="C:U6 snRNP"/>
    <property type="evidence" value="ECO:0000318"/>
    <property type="project" value="GO_Central"/>
</dbReference>
<dbReference type="InterPro" id="IPR044641">
    <property type="entry name" value="Lsm7/SmG-like"/>
</dbReference>
<dbReference type="HOGENOM" id="CLU_076902_3_1_1"/>
<keyword evidence="6" id="KW-0508">mRNA splicing</keyword>
<keyword evidence="11" id="KW-1185">Reference proteome</keyword>
<dbReference type="PhylomeDB" id="B3RU44"/>
<dbReference type="CDD" id="cd01729">
    <property type="entry name" value="LSm7"/>
    <property type="match status" value="1"/>
</dbReference>
<keyword evidence="4" id="KW-0747">Spliceosome</keyword>
<evidence type="ECO:0000259" key="9">
    <source>
        <dbReference type="PROSITE" id="PS52002"/>
    </source>
</evidence>
<keyword evidence="8" id="KW-0687">Ribonucleoprotein</keyword>
<dbReference type="GO" id="GO:0000956">
    <property type="term" value="P:nuclear-transcribed mRNA catabolic process"/>
    <property type="evidence" value="ECO:0007669"/>
    <property type="project" value="InterPro"/>
</dbReference>
<keyword evidence="5" id="KW-0694">RNA-binding</keyword>
<dbReference type="eggNOG" id="KOG1781">
    <property type="taxonomic scope" value="Eukaryota"/>
</dbReference>
<evidence type="ECO:0000256" key="4">
    <source>
        <dbReference type="ARBA" id="ARBA00022728"/>
    </source>
</evidence>
<evidence type="ECO:0000256" key="3">
    <source>
        <dbReference type="ARBA" id="ARBA00022664"/>
    </source>
</evidence>
<dbReference type="GO" id="GO:0003723">
    <property type="term" value="F:RNA binding"/>
    <property type="evidence" value="ECO:0007669"/>
    <property type="project" value="UniProtKB-KW"/>
</dbReference>
<sequence>MTGPPEKKKRESIVDLQKHIDKKVRVKFQGGREAIGILKGYDPLLNLVLDNAVENLRDFEDLSRISNETRQLGLVVCRGTSVVVISPNDGIEEIANPFVQAE</sequence>
<dbReference type="PANTHER" id="PTHR10553">
    <property type="entry name" value="SMALL NUCLEAR RIBONUCLEOPROTEIN"/>
    <property type="match status" value="1"/>
</dbReference>
<dbReference type="GO" id="GO:0071004">
    <property type="term" value="C:U2-type prespliceosome"/>
    <property type="evidence" value="ECO:0000318"/>
    <property type="project" value="GO_Central"/>
</dbReference>
<evidence type="ECO:0000256" key="6">
    <source>
        <dbReference type="ARBA" id="ARBA00023187"/>
    </source>
</evidence>
<dbReference type="AlphaFoldDB" id="B3RU44"/>
<evidence type="ECO:0000256" key="7">
    <source>
        <dbReference type="ARBA" id="ARBA00023242"/>
    </source>
</evidence>
<evidence type="ECO:0000256" key="1">
    <source>
        <dbReference type="ARBA" id="ARBA00004123"/>
    </source>
</evidence>
<dbReference type="OMA" id="PFVQQEE"/>
<comment type="similarity">
    <text evidence="2">Belongs to the snRNP Sm proteins family.</text>
</comment>
<name>B3RU44_TRIAD</name>
<dbReference type="CTD" id="6752984"/>
<dbReference type="GO" id="GO:0097526">
    <property type="term" value="C:spliceosomal tri-snRNP complex"/>
    <property type="evidence" value="ECO:0000318"/>
    <property type="project" value="GO_Central"/>
</dbReference>
<keyword evidence="7" id="KW-0539">Nucleus</keyword>
<dbReference type="PIRSF" id="PIRSF037188">
    <property type="entry name" value="U6_snRNA_Lsm7"/>
    <property type="match status" value="1"/>
</dbReference>
<dbReference type="GO" id="GO:0071013">
    <property type="term" value="C:catalytic step 2 spliceosome"/>
    <property type="evidence" value="ECO:0000318"/>
    <property type="project" value="GO_Central"/>
</dbReference>
<dbReference type="EMBL" id="DS985244">
    <property type="protein sequence ID" value="EDV25279.1"/>
    <property type="molecule type" value="Genomic_DNA"/>
</dbReference>
<comment type="subcellular location">
    <subcellularLocation>
        <location evidence="1">Nucleus</location>
    </subcellularLocation>
</comment>
<dbReference type="InParanoid" id="B3RU44"/>
<dbReference type="PROSITE" id="PS52002">
    <property type="entry name" value="SM"/>
    <property type="match status" value="1"/>
</dbReference>
<dbReference type="SMART" id="SM00651">
    <property type="entry name" value="Sm"/>
    <property type="match status" value="1"/>
</dbReference>
<evidence type="ECO:0000256" key="2">
    <source>
        <dbReference type="ARBA" id="ARBA00006850"/>
    </source>
</evidence>
<dbReference type="GO" id="GO:0005689">
    <property type="term" value="C:U12-type spliceosomal complex"/>
    <property type="evidence" value="ECO:0000318"/>
    <property type="project" value="GO_Central"/>
</dbReference>
<dbReference type="Gene3D" id="2.30.30.100">
    <property type="match status" value="1"/>
</dbReference>
<keyword evidence="3" id="KW-0507">mRNA processing</keyword>
<dbReference type="Proteomes" id="UP000009022">
    <property type="component" value="Unassembled WGS sequence"/>
</dbReference>
<feature type="domain" description="Sm" evidence="9">
    <location>
        <begin position="11"/>
        <end position="91"/>
    </location>
</feature>
<dbReference type="InterPro" id="IPR047575">
    <property type="entry name" value="Sm"/>
</dbReference>
<dbReference type="InterPro" id="IPR010920">
    <property type="entry name" value="LSM_dom_sf"/>
</dbReference>
<dbReference type="OrthoDB" id="2146at2759"/>
<dbReference type="GO" id="GO:1990726">
    <property type="term" value="C:Lsm1-7-Pat1 complex"/>
    <property type="evidence" value="ECO:0000318"/>
    <property type="project" value="GO_Central"/>
</dbReference>
<dbReference type="STRING" id="10228.B3RU44"/>
<evidence type="ECO:0000313" key="10">
    <source>
        <dbReference type="EMBL" id="EDV25279.1"/>
    </source>
</evidence>
<protein>
    <recommendedName>
        <fullName evidence="9">Sm domain-containing protein</fullName>
    </recommendedName>
</protein>
<dbReference type="PANTHER" id="PTHR10553:SF5">
    <property type="entry name" value="U6 SNRNA-ASSOCIATED SM-LIKE PROTEIN LSM7"/>
    <property type="match status" value="1"/>
</dbReference>
<evidence type="ECO:0000256" key="5">
    <source>
        <dbReference type="ARBA" id="ARBA00022884"/>
    </source>
</evidence>